<evidence type="ECO:0000256" key="7">
    <source>
        <dbReference type="RuleBase" id="RU363032"/>
    </source>
</evidence>
<protein>
    <submittedName>
        <fullName evidence="9">Binding-protein-dependent transport systems inner membrane component</fullName>
    </submittedName>
</protein>
<dbReference type="Pfam" id="PF19300">
    <property type="entry name" value="BPD_transp_1_N"/>
    <property type="match status" value="1"/>
</dbReference>
<dbReference type="GO" id="GO:0055085">
    <property type="term" value="P:transmembrane transport"/>
    <property type="evidence" value="ECO:0007669"/>
    <property type="project" value="InterPro"/>
</dbReference>
<dbReference type="OrthoDB" id="9773221at2"/>
<name>C0GID3_DETAL</name>
<feature type="transmembrane region" description="Helical" evidence="7">
    <location>
        <begin position="227"/>
        <end position="253"/>
    </location>
</feature>
<evidence type="ECO:0000256" key="4">
    <source>
        <dbReference type="ARBA" id="ARBA00022692"/>
    </source>
</evidence>
<dbReference type="Gene3D" id="1.10.3720.10">
    <property type="entry name" value="MetI-like"/>
    <property type="match status" value="1"/>
</dbReference>
<dbReference type="eggNOG" id="COG0601">
    <property type="taxonomic scope" value="Bacteria"/>
</dbReference>
<evidence type="ECO:0000259" key="8">
    <source>
        <dbReference type="PROSITE" id="PS50928"/>
    </source>
</evidence>
<evidence type="ECO:0000256" key="2">
    <source>
        <dbReference type="ARBA" id="ARBA00022448"/>
    </source>
</evidence>
<accession>C0GID3</accession>
<dbReference type="Proteomes" id="UP000006443">
    <property type="component" value="Unassembled WGS sequence"/>
</dbReference>
<dbReference type="SUPFAM" id="SSF161098">
    <property type="entry name" value="MetI-like"/>
    <property type="match status" value="1"/>
</dbReference>
<dbReference type="PANTHER" id="PTHR43163:SF6">
    <property type="entry name" value="DIPEPTIDE TRANSPORT SYSTEM PERMEASE PROTEIN DPPB-RELATED"/>
    <property type="match status" value="1"/>
</dbReference>
<dbReference type="InterPro" id="IPR000515">
    <property type="entry name" value="MetI-like"/>
</dbReference>
<proteinExistence type="inferred from homology"/>
<dbReference type="GO" id="GO:0005886">
    <property type="term" value="C:plasma membrane"/>
    <property type="evidence" value="ECO:0007669"/>
    <property type="project" value="UniProtKB-SubCell"/>
</dbReference>
<feature type="transmembrane region" description="Helical" evidence="7">
    <location>
        <begin position="12"/>
        <end position="30"/>
    </location>
</feature>
<feature type="transmembrane region" description="Helical" evidence="7">
    <location>
        <begin position="174"/>
        <end position="192"/>
    </location>
</feature>
<organism evidence="9 10">
    <name type="scientific">Dethiobacter alkaliphilus AHT 1</name>
    <dbReference type="NCBI Taxonomy" id="555088"/>
    <lineage>
        <taxon>Bacteria</taxon>
        <taxon>Bacillati</taxon>
        <taxon>Bacillota</taxon>
        <taxon>Dethiobacteria</taxon>
        <taxon>Dethiobacterales</taxon>
        <taxon>Dethiobacteraceae</taxon>
        <taxon>Dethiobacter</taxon>
    </lineage>
</organism>
<comment type="similarity">
    <text evidence="7">Belongs to the binding-protein-dependent transport system permease family.</text>
</comment>
<keyword evidence="3" id="KW-1003">Cell membrane</keyword>
<dbReference type="STRING" id="555088.DealDRAFT_2242"/>
<dbReference type="InterPro" id="IPR045621">
    <property type="entry name" value="BPD_transp_1_N"/>
</dbReference>
<reference evidence="9 10" key="1">
    <citation type="submission" date="2009-02" db="EMBL/GenBank/DDBJ databases">
        <title>Sequencing of the draft genome and assembly of Dethiobacter alkaliphilus AHT 1.</title>
        <authorList>
            <consortium name="US DOE Joint Genome Institute (JGI-PGF)"/>
            <person name="Lucas S."/>
            <person name="Copeland A."/>
            <person name="Lapidus A."/>
            <person name="Glavina del Rio T."/>
            <person name="Dalin E."/>
            <person name="Tice H."/>
            <person name="Bruce D."/>
            <person name="Goodwin L."/>
            <person name="Pitluck S."/>
            <person name="Larimer F."/>
            <person name="Land M.L."/>
            <person name="Hauser L."/>
            <person name="Muyzer G."/>
        </authorList>
    </citation>
    <scope>NUCLEOTIDE SEQUENCE [LARGE SCALE GENOMIC DNA]</scope>
    <source>
        <strain evidence="9 10">AHT 1</strain>
    </source>
</reference>
<evidence type="ECO:0000256" key="5">
    <source>
        <dbReference type="ARBA" id="ARBA00022989"/>
    </source>
</evidence>
<keyword evidence="4 7" id="KW-0812">Transmembrane</keyword>
<keyword evidence="5 7" id="KW-1133">Transmembrane helix</keyword>
<comment type="subcellular location">
    <subcellularLocation>
        <location evidence="1 7">Cell membrane</location>
        <topology evidence="1 7">Multi-pass membrane protein</topology>
    </subcellularLocation>
</comment>
<evidence type="ECO:0000256" key="6">
    <source>
        <dbReference type="ARBA" id="ARBA00023136"/>
    </source>
</evidence>
<dbReference type="CDD" id="cd06261">
    <property type="entry name" value="TM_PBP2"/>
    <property type="match status" value="1"/>
</dbReference>
<dbReference type="PROSITE" id="PS50928">
    <property type="entry name" value="ABC_TM1"/>
    <property type="match status" value="1"/>
</dbReference>
<dbReference type="AlphaFoldDB" id="C0GID3"/>
<feature type="domain" description="ABC transmembrane type-1" evidence="8">
    <location>
        <begin position="95"/>
        <end position="292"/>
    </location>
</feature>
<evidence type="ECO:0000313" key="10">
    <source>
        <dbReference type="Proteomes" id="UP000006443"/>
    </source>
</evidence>
<dbReference type="InterPro" id="IPR035906">
    <property type="entry name" value="MetI-like_sf"/>
</dbReference>
<sequence length="306" mass="34261">MFHFIIRRLLQTIPVIIGVTILVFSLMHLIPGDAAQFIAGENAPPEQVELMRERLGLNDPLHVQYHRYMSNLLQGDLGQSVRSSRPVIDEIRPRFWTTVQLAFYSMVVSVFIGLIAGVVSAVRQYGTSDTLLMLVALFGLSMPNFWLGLMLIRYISVEYMLLPPSGWGTWQQSILPVLTLGTAGAAIIARMTRSSMLDVINQDYIRTARAKGLSERVVTYRHALKNALIPVVTVVGLELGMLLSGTILTETVFAINGMGRLIVDNINSRDFPVVQGTVLVFALIFVFVNMLVDISYRYLNKRIDFN</sequence>
<keyword evidence="6 7" id="KW-0472">Membrane</keyword>
<feature type="transmembrane region" description="Helical" evidence="7">
    <location>
        <begin position="131"/>
        <end position="154"/>
    </location>
</feature>
<feature type="transmembrane region" description="Helical" evidence="7">
    <location>
        <begin position="273"/>
        <end position="292"/>
    </location>
</feature>
<keyword evidence="10" id="KW-1185">Reference proteome</keyword>
<gene>
    <name evidence="9" type="ORF">DealDRAFT_2242</name>
</gene>
<evidence type="ECO:0000256" key="3">
    <source>
        <dbReference type="ARBA" id="ARBA00022475"/>
    </source>
</evidence>
<dbReference type="PANTHER" id="PTHR43163">
    <property type="entry name" value="DIPEPTIDE TRANSPORT SYSTEM PERMEASE PROTEIN DPPB-RELATED"/>
    <property type="match status" value="1"/>
</dbReference>
<keyword evidence="2 7" id="KW-0813">Transport</keyword>
<dbReference type="Pfam" id="PF00528">
    <property type="entry name" value="BPD_transp_1"/>
    <property type="match status" value="1"/>
</dbReference>
<dbReference type="RefSeq" id="WP_008517459.1">
    <property type="nucleotide sequence ID" value="NZ_ACJM01000011.1"/>
</dbReference>
<evidence type="ECO:0000313" key="9">
    <source>
        <dbReference type="EMBL" id="EEG76981.1"/>
    </source>
</evidence>
<feature type="transmembrane region" description="Helical" evidence="7">
    <location>
        <begin position="101"/>
        <end position="119"/>
    </location>
</feature>
<comment type="caution">
    <text evidence="9">The sequence shown here is derived from an EMBL/GenBank/DDBJ whole genome shotgun (WGS) entry which is preliminary data.</text>
</comment>
<evidence type="ECO:0000256" key="1">
    <source>
        <dbReference type="ARBA" id="ARBA00004651"/>
    </source>
</evidence>
<dbReference type="EMBL" id="ACJM01000011">
    <property type="protein sequence ID" value="EEG76981.1"/>
    <property type="molecule type" value="Genomic_DNA"/>
</dbReference>